<comment type="subunit">
    <text evidence="10">Component of the Sec protein translocase complex. Heterotrimer consisting of SecY, SecE and SecG subunits. The heterotrimers can form oligomers, although 1 heterotrimer is thought to be able to translocate proteins. Interacts with the ribosome. Interacts with SecDF, and other proteins may be involved. Interacts with SecA.</text>
</comment>
<evidence type="ECO:0000256" key="2">
    <source>
        <dbReference type="ARBA" id="ARBA00005751"/>
    </source>
</evidence>
<dbReference type="SUPFAM" id="SSF103491">
    <property type="entry name" value="Preprotein translocase SecY subunit"/>
    <property type="match status" value="1"/>
</dbReference>
<dbReference type="STRING" id="1391654.AKJ09_00195"/>
<keyword evidence="7 10" id="KW-0811">Translocation</keyword>
<gene>
    <name evidence="10" type="primary">secY</name>
    <name evidence="14" type="ORF">AKJ09_00195</name>
</gene>
<evidence type="ECO:0000313" key="14">
    <source>
        <dbReference type="EMBL" id="AKU93531.1"/>
    </source>
</evidence>
<comment type="subcellular location">
    <subcellularLocation>
        <location evidence="10">Cell membrane</location>
        <topology evidence="10">Multi-pass membrane protein</topology>
    </subcellularLocation>
    <subcellularLocation>
        <location evidence="1 12">Membrane</location>
        <topology evidence="1 12">Multi-pass membrane protein</topology>
    </subcellularLocation>
</comment>
<dbReference type="InterPro" id="IPR026593">
    <property type="entry name" value="SecY"/>
</dbReference>
<evidence type="ECO:0000256" key="4">
    <source>
        <dbReference type="ARBA" id="ARBA00022692"/>
    </source>
</evidence>
<keyword evidence="5 10" id="KW-0653">Protein transport</keyword>
<feature type="transmembrane region" description="Helical" evidence="10">
    <location>
        <begin position="313"/>
        <end position="333"/>
    </location>
</feature>
<keyword evidence="6 10" id="KW-1133">Transmembrane helix</keyword>
<evidence type="ECO:0000256" key="13">
    <source>
        <dbReference type="RuleBase" id="RU004349"/>
    </source>
</evidence>
<keyword evidence="3 10" id="KW-0813">Transport</keyword>
<evidence type="ECO:0000256" key="1">
    <source>
        <dbReference type="ARBA" id="ARBA00004141"/>
    </source>
</evidence>
<dbReference type="Pfam" id="PF00344">
    <property type="entry name" value="SecY"/>
    <property type="match status" value="1"/>
</dbReference>
<evidence type="ECO:0000256" key="6">
    <source>
        <dbReference type="ARBA" id="ARBA00022989"/>
    </source>
</evidence>
<dbReference type="EMBL" id="CP012333">
    <property type="protein sequence ID" value="AKU93531.1"/>
    <property type="molecule type" value="Genomic_DNA"/>
</dbReference>
<feature type="transmembrane region" description="Helical" evidence="10">
    <location>
        <begin position="190"/>
        <end position="211"/>
    </location>
</feature>
<sequence>MSAFAGFSNIGKVPELRRRVVFTLAMLAIYRIGAFVTIPGVDRNVMKAVVNKSGGGLLGFFNMFSGGALSNLSIFALGIMPYVSASIVLQLLTMVFKPLDELRKEGEQGTRKINQYTRYGTVVLSCFQSFTIAMSLEALNNADFAGGATGDVVAHAGWAFRLMTVLTLTTGCAFIMWVGEQITERGIGNGISLIIFAGIVTDIPGGVLGYFQTHKGSIQPLNLFAVAAIVVLTVATIVFFERGQRRIPIYYARRTVGRRVYGGQTAHLPLKVNTAGTIPPIFASSLLMFPATLAGMHVPGMAQLQSSLERGDWLFNVFYVALIVFFCFFYTAVTFQSVDVADNLKKQQAFIPSIRQGKQTAEYIDRVMTRITLGGAFYVAAVCVVPTVISEYFKVPFRWGGTSIMIVVGVALDTVAQIEAHLITRNYEGLSGGGGRATRVRGRRDV</sequence>
<dbReference type="GO" id="GO:0043952">
    <property type="term" value="P:protein transport by the Sec complex"/>
    <property type="evidence" value="ECO:0007669"/>
    <property type="project" value="UniProtKB-UniRule"/>
</dbReference>
<feature type="transmembrane region" description="Helical" evidence="10">
    <location>
        <begin position="116"/>
        <end position="136"/>
    </location>
</feature>
<evidence type="ECO:0000256" key="7">
    <source>
        <dbReference type="ARBA" id="ARBA00023010"/>
    </source>
</evidence>
<keyword evidence="15" id="KW-1185">Reference proteome</keyword>
<evidence type="ECO:0000256" key="3">
    <source>
        <dbReference type="ARBA" id="ARBA00022448"/>
    </source>
</evidence>
<dbReference type="HAMAP" id="MF_01465">
    <property type="entry name" value="SecY"/>
    <property type="match status" value="1"/>
</dbReference>
<comment type="function">
    <text evidence="10 11">The central subunit of the protein translocation channel SecYEG. Consists of two halves formed by TMs 1-5 and 6-10. These two domains form a lateral gate at the front which open onto the bilayer between TMs 2 and 7, and are clamped together by SecE at the back. The channel is closed by both a pore ring composed of hydrophobic SecY resides and a short helix (helix 2A) on the extracellular side of the membrane which forms a plug. The plug probably moves laterally to allow the channel to open. The ring and the pore may move independently.</text>
</comment>
<keyword evidence="10" id="KW-1003">Cell membrane</keyword>
<dbReference type="KEGG" id="llu:AKJ09_00195"/>
<accession>A0A0K1PJE5</accession>
<dbReference type="PROSITE" id="PS00756">
    <property type="entry name" value="SECY_2"/>
    <property type="match status" value="1"/>
</dbReference>
<evidence type="ECO:0000256" key="8">
    <source>
        <dbReference type="ARBA" id="ARBA00023136"/>
    </source>
</evidence>
<evidence type="ECO:0000256" key="5">
    <source>
        <dbReference type="ARBA" id="ARBA00022927"/>
    </source>
</evidence>
<dbReference type="GO" id="GO:0006605">
    <property type="term" value="P:protein targeting"/>
    <property type="evidence" value="ECO:0007669"/>
    <property type="project" value="UniProtKB-UniRule"/>
</dbReference>
<feature type="transmembrane region" description="Helical" evidence="10">
    <location>
        <begin position="223"/>
        <end position="240"/>
    </location>
</feature>
<keyword evidence="4 10" id="KW-0812">Transmembrane</keyword>
<feature type="transmembrane region" description="Helical" evidence="10">
    <location>
        <begin position="20"/>
        <end position="41"/>
    </location>
</feature>
<evidence type="ECO:0000256" key="10">
    <source>
        <dbReference type="HAMAP-Rule" id="MF_01465"/>
    </source>
</evidence>
<dbReference type="InterPro" id="IPR023201">
    <property type="entry name" value="SecY_dom_sf"/>
</dbReference>
<protein>
    <recommendedName>
        <fullName evidence="9 10">Protein translocase subunit SecY</fullName>
    </recommendedName>
</protein>
<dbReference type="AlphaFoldDB" id="A0A0K1PJE5"/>
<dbReference type="Proteomes" id="UP000064967">
    <property type="component" value="Chromosome"/>
</dbReference>
<dbReference type="Gene3D" id="1.10.3370.10">
    <property type="entry name" value="SecY subunit domain"/>
    <property type="match status" value="1"/>
</dbReference>
<evidence type="ECO:0000256" key="11">
    <source>
        <dbReference type="RuleBase" id="RU000537"/>
    </source>
</evidence>
<dbReference type="FunFam" id="1.10.3370.10:FF:000001">
    <property type="entry name" value="Preprotein translocase subunit SecY"/>
    <property type="match status" value="1"/>
</dbReference>
<comment type="caution">
    <text evidence="10">Lacks conserved residue(s) required for the propagation of feature annotation.</text>
</comment>
<evidence type="ECO:0000256" key="12">
    <source>
        <dbReference type="RuleBase" id="RU003484"/>
    </source>
</evidence>
<feature type="transmembrane region" description="Helical" evidence="10">
    <location>
        <begin position="371"/>
        <end position="389"/>
    </location>
</feature>
<keyword evidence="8 10" id="KW-0472">Membrane</keyword>
<feature type="transmembrane region" description="Helical" evidence="10">
    <location>
        <begin position="156"/>
        <end position="178"/>
    </location>
</feature>
<dbReference type="OrthoDB" id="9809248at2"/>
<dbReference type="NCBIfam" id="TIGR00967">
    <property type="entry name" value="3a0501s007"/>
    <property type="match status" value="1"/>
</dbReference>
<comment type="similarity">
    <text evidence="2 10 13">Belongs to the SecY/SEC61-alpha family.</text>
</comment>
<dbReference type="GO" id="GO:0065002">
    <property type="term" value="P:intracellular protein transmembrane transport"/>
    <property type="evidence" value="ECO:0007669"/>
    <property type="project" value="UniProtKB-UniRule"/>
</dbReference>
<evidence type="ECO:0000313" key="15">
    <source>
        <dbReference type="Proteomes" id="UP000064967"/>
    </source>
</evidence>
<dbReference type="PROSITE" id="PS00755">
    <property type="entry name" value="SECY_1"/>
    <property type="match status" value="1"/>
</dbReference>
<proteinExistence type="inferred from homology"/>
<dbReference type="InterPro" id="IPR030659">
    <property type="entry name" value="SecY_CS"/>
</dbReference>
<evidence type="ECO:0000256" key="9">
    <source>
        <dbReference type="ARBA" id="ARBA00039733"/>
    </source>
</evidence>
<dbReference type="InterPro" id="IPR002208">
    <property type="entry name" value="SecY/SEC61-alpha"/>
</dbReference>
<dbReference type="PANTHER" id="PTHR10906">
    <property type="entry name" value="SECY/SEC61-ALPHA FAMILY MEMBER"/>
    <property type="match status" value="1"/>
</dbReference>
<reference evidence="14 15" key="1">
    <citation type="submission" date="2015-08" db="EMBL/GenBank/DDBJ databases">
        <authorList>
            <person name="Babu N.S."/>
            <person name="Beckwith C.J."/>
            <person name="Beseler K.G."/>
            <person name="Brison A."/>
            <person name="Carone J.V."/>
            <person name="Caskin T.P."/>
            <person name="Diamond M."/>
            <person name="Durham M.E."/>
            <person name="Foxe J.M."/>
            <person name="Go M."/>
            <person name="Henderson B.A."/>
            <person name="Jones I.B."/>
            <person name="McGettigan J.A."/>
            <person name="Micheletti S.J."/>
            <person name="Nasrallah M.E."/>
            <person name="Ortiz D."/>
            <person name="Piller C.R."/>
            <person name="Privatt S.R."/>
            <person name="Schneider S.L."/>
            <person name="Sharp S."/>
            <person name="Smith T.C."/>
            <person name="Stanton J.D."/>
            <person name="Ullery H.E."/>
            <person name="Wilson R.J."/>
            <person name="Serrano M.G."/>
            <person name="Buck G."/>
            <person name="Lee V."/>
            <person name="Wang Y."/>
            <person name="Carvalho R."/>
            <person name="Voegtly L."/>
            <person name="Shi R."/>
            <person name="Duckworth R."/>
            <person name="Johnson A."/>
            <person name="Loviza R."/>
            <person name="Walstead R."/>
            <person name="Shah Z."/>
            <person name="Kiflezghi M."/>
            <person name="Wade K."/>
            <person name="Ball S.L."/>
            <person name="Bradley K.W."/>
            <person name="Asai D.J."/>
            <person name="Bowman C.A."/>
            <person name="Russell D.A."/>
            <person name="Pope W.H."/>
            <person name="Jacobs-Sera D."/>
            <person name="Hendrix R.W."/>
            <person name="Hatfull G.F."/>
        </authorList>
    </citation>
    <scope>NUCLEOTIDE SEQUENCE [LARGE SCALE GENOMIC DNA]</scope>
    <source>
        <strain evidence="14 15">DSM 27648</strain>
    </source>
</reference>
<dbReference type="PIRSF" id="PIRSF004557">
    <property type="entry name" value="SecY"/>
    <property type="match status" value="1"/>
</dbReference>
<dbReference type="PATRIC" id="fig|1391654.3.peg.210"/>
<dbReference type="RefSeq" id="WP_146645186.1">
    <property type="nucleotide sequence ID" value="NZ_CP012333.1"/>
</dbReference>
<organism evidence="14 15">
    <name type="scientific">Labilithrix luteola</name>
    <dbReference type="NCBI Taxonomy" id="1391654"/>
    <lineage>
        <taxon>Bacteria</taxon>
        <taxon>Pseudomonadati</taxon>
        <taxon>Myxococcota</taxon>
        <taxon>Polyangia</taxon>
        <taxon>Polyangiales</taxon>
        <taxon>Labilitrichaceae</taxon>
        <taxon>Labilithrix</taxon>
    </lineage>
</organism>
<dbReference type="PRINTS" id="PR00303">
    <property type="entry name" value="SECYTRNLCASE"/>
</dbReference>
<name>A0A0K1PJE5_9BACT</name>
<dbReference type="GO" id="GO:0005886">
    <property type="term" value="C:plasma membrane"/>
    <property type="evidence" value="ECO:0007669"/>
    <property type="project" value="UniProtKB-SubCell"/>
</dbReference>